<keyword evidence="2" id="KW-1185">Reference proteome</keyword>
<evidence type="ECO:0000313" key="1">
    <source>
        <dbReference type="EMBL" id="CAL1372163.1"/>
    </source>
</evidence>
<organism evidence="1 2">
    <name type="scientific">Linum trigynum</name>
    <dbReference type="NCBI Taxonomy" id="586398"/>
    <lineage>
        <taxon>Eukaryota</taxon>
        <taxon>Viridiplantae</taxon>
        <taxon>Streptophyta</taxon>
        <taxon>Embryophyta</taxon>
        <taxon>Tracheophyta</taxon>
        <taxon>Spermatophyta</taxon>
        <taxon>Magnoliopsida</taxon>
        <taxon>eudicotyledons</taxon>
        <taxon>Gunneridae</taxon>
        <taxon>Pentapetalae</taxon>
        <taxon>rosids</taxon>
        <taxon>fabids</taxon>
        <taxon>Malpighiales</taxon>
        <taxon>Linaceae</taxon>
        <taxon>Linum</taxon>
    </lineage>
</organism>
<proteinExistence type="predicted"/>
<dbReference type="PANTHER" id="PTHR47150:SF5">
    <property type="entry name" value="OS07G0546750 PROTEIN"/>
    <property type="match status" value="1"/>
</dbReference>
<dbReference type="Proteomes" id="UP001497516">
    <property type="component" value="Chromosome 2"/>
</dbReference>
<gene>
    <name evidence="1" type="ORF">LTRI10_LOCUS14186</name>
</gene>
<accession>A0AAV2DG38</accession>
<dbReference type="Pfam" id="PF04827">
    <property type="entry name" value="Plant_tran"/>
    <property type="match status" value="1"/>
</dbReference>
<dbReference type="InterPro" id="IPR006912">
    <property type="entry name" value="Harbinger_derived_prot"/>
</dbReference>
<reference evidence="1 2" key="1">
    <citation type="submission" date="2024-04" db="EMBL/GenBank/DDBJ databases">
        <authorList>
            <person name="Fracassetti M."/>
        </authorList>
    </citation>
    <scope>NUCLEOTIDE SEQUENCE [LARGE SCALE GENOMIC DNA]</scope>
</reference>
<protein>
    <submittedName>
        <fullName evidence="1">Uncharacterized protein</fullName>
    </submittedName>
</protein>
<dbReference type="EMBL" id="OZ034815">
    <property type="protein sequence ID" value="CAL1372163.1"/>
    <property type="molecule type" value="Genomic_DNA"/>
</dbReference>
<evidence type="ECO:0000313" key="2">
    <source>
        <dbReference type="Proteomes" id="UP001497516"/>
    </source>
</evidence>
<sequence>MGDIGRFEPSFMLRHDGLGQVSLSPDQKLTGAMCMQAYGSPTYQLDEYVHIGESTLMSFFMNFCNNIINIYRATYFRESTSADLRILLRKVLSRAFSGMIRSIDYMHWELRNCPSGKDNTLAICIGQQSFLMRWPHITHGYDMLSLGHLDENDINSKVFDCIVN</sequence>
<dbReference type="PANTHER" id="PTHR47150">
    <property type="entry name" value="OS12G0169200 PROTEIN"/>
    <property type="match status" value="1"/>
</dbReference>
<dbReference type="AlphaFoldDB" id="A0AAV2DG38"/>
<name>A0AAV2DG38_9ROSI</name>